<organism evidence="2 3">
    <name type="scientific">Tateyamaria armeniaca</name>
    <dbReference type="NCBI Taxonomy" id="2518930"/>
    <lineage>
        <taxon>Bacteria</taxon>
        <taxon>Pseudomonadati</taxon>
        <taxon>Pseudomonadota</taxon>
        <taxon>Alphaproteobacteria</taxon>
        <taxon>Rhodobacterales</taxon>
        <taxon>Roseobacteraceae</taxon>
        <taxon>Tateyamaria</taxon>
    </lineage>
</organism>
<evidence type="ECO:0000256" key="1">
    <source>
        <dbReference type="SAM" id="MobiDB-lite"/>
    </source>
</evidence>
<dbReference type="SUPFAM" id="SSF48113">
    <property type="entry name" value="Heme-dependent peroxidases"/>
    <property type="match status" value="1"/>
</dbReference>
<evidence type="ECO:0008006" key="4">
    <source>
        <dbReference type="Google" id="ProtNLM"/>
    </source>
</evidence>
<evidence type="ECO:0000313" key="3">
    <source>
        <dbReference type="Proteomes" id="UP001627408"/>
    </source>
</evidence>
<dbReference type="EMBL" id="JBHDIY010000002">
    <property type="protein sequence ID" value="MFL4468969.1"/>
    <property type="molecule type" value="Genomic_DNA"/>
</dbReference>
<keyword evidence="3" id="KW-1185">Reference proteome</keyword>
<gene>
    <name evidence="2" type="ORF">ACERZ8_03450</name>
</gene>
<sequence>MAPDDLNKSFKPPASSNKLSPHGPRSHGQHLRSLTAETLDVRSGNGDPGKFGRMFPDLPGLVASKDALFELAEAMVDTAMDATGDNPDIPAGYTYFGQFVDHDITLDTTPLHVQKADPLATENFRTPALDLDSLYAEGPGRSPELYARSLSPPYGPTNKFLIGTTSASPPRTYRRPCRTTCHATELGAL</sequence>
<accession>A0ABW8UTJ0</accession>
<evidence type="ECO:0000313" key="2">
    <source>
        <dbReference type="EMBL" id="MFL4468969.1"/>
    </source>
</evidence>
<reference evidence="2 3" key="1">
    <citation type="submission" date="2024-08" db="EMBL/GenBank/DDBJ databases">
        <title>Tateyamaria sp. nov., isolated from marine algae.</title>
        <authorList>
            <person name="Choi B.J."/>
            <person name="Kim J.M."/>
            <person name="Lee J.K."/>
            <person name="Choi D.G."/>
            <person name="Bayburt H."/>
            <person name="Baek J.H."/>
            <person name="Han D.M."/>
            <person name="Jeon C.O."/>
        </authorList>
    </citation>
    <scope>NUCLEOTIDE SEQUENCE [LARGE SCALE GENOMIC DNA]</scope>
    <source>
        <strain evidence="2 3">KMU-156</strain>
    </source>
</reference>
<comment type="caution">
    <text evidence="2">The sequence shown here is derived from an EMBL/GenBank/DDBJ whole genome shotgun (WGS) entry which is preliminary data.</text>
</comment>
<name>A0ABW8UTJ0_9RHOB</name>
<proteinExistence type="predicted"/>
<feature type="region of interest" description="Disordered" evidence="1">
    <location>
        <begin position="1"/>
        <end position="33"/>
    </location>
</feature>
<dbReference type="RefSeq" id="WP_407590722.1">
    <property type="nucleotide sequence ID" value="NZ_JBHDIY010000002.1"/>
</dbReference>
<protein>
    <recommendedName>
        <fullName evidence="4">Peroxidase</fullName>
    </recommendedName>
</protein>
<dbReference type="Proteomes" id="UP001627408">
    <property type="component" value="Unassembled WGS sequence"/>
</dbReference>
<dbReference type="InterPro" id="IPR010255">
    <property type="entry name" value="Haem_peroxidase_sf"/>
</dbReference>